<keyword evidence="1" id="KW-0472">Membrane</keyword>
<reference evidence="2" key="2">
    <citation type="submission" date="2021-04" db="EMBL/GenBank/DDBJ databases">
        <authorList>
            <person name="Gilroy R."/>
        </authorList>
    </citation>
    <scope>NUCLEOTIDE SEQUENCE</scope>
    <source>
        <strain evidence="2">ChiHjej12B11-9795</strain>
    </source>
</reference>
<feature type="non-terminal residue" evidence="2">
    <location>
        <position position="1"/>
    </location>
</feature>
<evidence type="ECO:0000256" key="1">
    <source>
        <dbReference type="SAM" id="Phobius"/>
    </source>
</evidence>
<comment type="caution">
    <text evidence="2">The sequence shown here is derived from an EMBL/GenBank/DDBJ whole genome shotgun (WGS) entry which is preliminary data.</text>
</comment>
<dbReference type="Proteomes" id="UP000823862">
    <property type="component" value="Unassembled WGS sequence"/>
</dbReference>
<name>A0A9D2KVY3_9BACE</name>
<keyword evidence="1" id="KW-1133">Transmembrane helix</keyword>
<dbReference type="EMBL" id="DWZI01000019">
    <property type="protein sequence ID" value="HJA85250.1"/>
    <property type="molecule type" value="Genomic_DNA"/>
</dbReference>
<evidence type="ECO:0000313" key="3">
    <source>
        <dbReference type="Proteomes" id="UP000823862"/>
    </source>
</evidence>
<organism evidence="2 3">
    <name type="scientific">Candidatus Bacteroides avicola</name>
    <dbReference type="NCBI Taxonomy" id="2838468"/>
    <lineage>
        <taxon>Bacteria</taxon>
        <taxon>Pseudomonadati</taxon>
        <taxon>Bacteroidota</taxon>
        <taxon>Bacteroidia</taxon>
        <taxon>Bacteroidales</taxon>
        <taxon>Bacteroidaceae</taxon>
        <taxon>Bacteroides</taxon>
    </lineage>
</organism>
<gene>
    <name evidence="2" type="ORF">H9950_03465</name>
</gene>
<reference evidence="2" key="1">
    <citation type="journal article" date="2021" name="PeerJ">
        <title>Extensive microbial diversity within the chicken gut microbiome revealed by metagenomics and culture.</title>
        <authorList>
            <person name="Gilroy R."/>
            <person name="Ravi A."/>
            <person name="Getino M."/>
            <person name="Pursley I."/>
            <person name="Horton D.L."/>
            <person name="Alikhan N.F."/>
            <person name="Baker D."/>
            <person name="Gharbi K."/>
            <person name="Hall N."/>
            <person name="Watson M."/>
            <person name="Adriaenssens E.M."/>
            <person name="Foster-Nyarko E."/>
            <person name="Jarju S."/>
            <person name="Secka A."/>
            <person name="Antonio M."/>
            <person name="Oren A."/>
            <person name="Chaudhuri R.R."/>
            <person name="La Ragione R."/>
            <person name="Hildebrand F."/>
            <person name="Pallen M.J."/>
        </authorList>
    </citation>
    <scope>NUCLEOTIDE SEQUENCE</scope>
    <source>
        <strain evidence="2">ChiHjej12B11-9795</strain>
    </source>
</reference>
<proteinExistence type="predicted"/>
<evidence type="ECO:0000313" key="2">
    <source>
        <dbReference type="EMBL" id="HJA85250.1"/>
    </source>
</evidence>
<feature type="transmembrane region" description="Helical" evidence="1">
    <location>
        <begin position="59"/>
        <end position="80"/>
    </location>
</feature>
<protein>
    <submittedName>
        <fullName evidence="2">Uncharacterized protein</fullName>
    </submittedName>
</protein>
<keyword evidence="1" id="KW-0812">Transmembrane</keyword>
<accession>A0A9D2KVY3</accession>
<sequence>LCNPPTQRLPRRAWPAIEKRSLSRYFIKIDEFPDPINAAIFSTANVQSFFERNKKNRNIFVIFHILYLILAFKTSGCPILHKKRRRKPLIAPSSKLVQRCFSITQL</sequence>
<dbReference type="AlphaFoldDB" id="A0A9D2KVY3"/>